<dbReference type="EMBL" id="FONN01000002">
    <property type="protein sequence ID" value="SFE43214.1"/>
    <property type="molecule type" value="Genomic_DNA"/>
</dbReference>
<evidence type="ECO:0000313" key="1">
    <source>
        <dbReference type="EMBL" id="SFE43214.1"/>
    </source>
</evidence>
<dbReference type="OrthoDB" id="1624444at2"/>
<protein>
    <submittedName>
        <fullName evidence="1">Uncharacterized protein</fullName>
    </submittedName>
</protein>
<proteinExistence type="predicted"/>
<evidence type="ECO:0000313" key="2">
    <source>
        <dbReference type="Proteomes" id="UP000183410"/>
    </source>
</evidence>
<reference evidence="2" key="1">
    <citation type="submission" date="2016-10" db="EMBL/GenBank/DDBJ databases">
        <authorList>
            <person name="Varghese N."/>
            <person name="Submissions S."/>
        </authorList>
    </citation>
    <scope>NUCLEOTIDE SEQUENCE [LARGE SCALE GENOMIC DNA]</scope>
    <source>
        <strain evidence="2">CGMCC 1.10223</strain>
    </source>
</reference>
<name>A0A1I2AGS3_9BACL</name>
<dbReference type="AlphaFoldDB" id="A0A1I2AGS3"/>
<dbReference type="Proteomes" id="UP000183410">
    <property type="component" value="Unassembled WGS sequence"/>
</dbReference>
<accession>A0A1I2AGS3</accession>
<keyword evidence="2" id="KW-1185">Reference proteome</keyword>
<dbReference type="RefSeq" id="WP_052736897.1">
    <property type="nucleotide sequence ID" value="NZ_FONN01000002.1"/>
</dbReference>
<organism evidence="1 2">
    <name type="scientific">Paenibacillus algorifonticola</name>
    <dbReference type="NCBI Taxonomy" id="684063"/>
    <lineage>
        <taxon>Bacteria</taxon>
        <taxon>Bacillati</taxon>
        <taxon>Bacillota</taxon>
        <taxon>Bacilli</taxon>
        <taxon>Bacillales</taxon>
        <taxon>Paenibacillaceae</taxon>
        <taxon>Paenibacillus</taxon>
    </lineage>
</organism>
<sequence length="549" mass="56500">MANYTESAVTTLGQALIAKGQAGAAINFTRMQIGSGQLGGGNPASRTALITPIAYFNINSIAVNANTASVLGIFENAGLPTSTYTCEIGVFAQDPDLGEILYAYANAETQGDTFPPISSGPYSLQFRMNVAVGNTTTVTATIPPGAYIPESEASVDPDPNTIVRRTSGGQVKAAAPVVANDAARKAEIESPPFVTTTGTGAAYVATFSPAYTALVPGTRITVKIHMANTGAATVNVNGLGAKPMLKSNGNPLSAGNLKLNSVYSLVYDGTSFILQGEGGEYGNAIAPQVLAPNTFGTEAGVMAGTMPNRGAVTITPGQTVQTIAEGYHNGSGSVSAVLFDAAKVAADTTIAGKQGAMPLRGGEEYPGWVRAEMGPVLGAAGRIHLRSPLGAYLDGGGDGAGYMGIFADDPDYIASNIRQGVDVFGLVGTMPEGYRVVSGNALSSSSGIFFPTKNGDQFLQYIEITGFNMASIAMVFSQANDATGIVSLYSPLTTQDGQAGYDYYTENPTASAGNKYWTQASVGKSLTANYICMPTFGASIAHKYIVVGK</sequence>
<gene>
    <name evidence="1" type="ORF">SAMN04487969_102489</name>
</gene>